<comment type="caution">
    <text evidence="3">The sequence shown here is derived from an EMBL/GenBank/DDBJ whole genome shotgun (WGS) entry which is preliminary data.</text>
</comment>
<feature type="compositionally biased region" description="Basic and acidic residues" evidence="1">
    <location>
        <begin position="182"/>
        <end position="205"/>
    </location>
</feature>
<feature type="signal peptide" evidence="2">
    <location>
        <begin position="1"/>
        <end position="20"/>
    </location>
</feature>
<keyword evidence="4" id="KW-1185">Reference proteome</keyword>
<organism evidence="3 4">
    <name type="scientific">Hibiscus sabdariffa</name>
    <name type="common">roselle</name>
    <dbReference type="NCBI Taxonomy" id="183260"/>
    <lineage>
        <taxon>Eukaryota</taxon>
        <taxon>Viridiplantae</taxon>
        <taxon>Streptophyta</taxon>
        <taxon>Embryophyta</taxon>
        <taxon>Tracheophyta</taxon>
        <taxon>Spermatophyta</taxon>
        <taxon>Magnoliopsida</taxon>
        <taxon>eudicotyledons</taxon>
        <taxon>Gunneridae</taxon>
        <taxon>Pentapetalae</taxon>
        <taxon>rosids</taxon>
        <taxon>malvids</taxon>
        <taxon>Malvales</taxon>
        <taxon>Malvaceae</taxon>
        <taxon>Malvoideae</taxon>
        <taxon>Hibiscus</taxon>
    </lineage>
</organism>
<keyword evidence="2" id="KW-0732">Signal</keyword>
<sequence length="243" mass="28921">MARLAFLFTVILLLFTLSHARFLTAESDHDVTPDKTLSDLPESTTTILLPSERSDFEPTKLLDFKHGDASETDSGIGSVPLTKIRFHPLIIHFPRRPMFPFRQKHDCRFHKRFRPLNPRFHQKRFISYGNDMILSHERSFDPESRGVVRQIEDRWGSFHDDGPESMQHLDHHHHHHHHHHEHEHEHDQDHDHEHGPHHHDHEDNHGHHKHHHQHGEEEESEEEHEGGFMDKFRSPEVMPYFVL</sequence>
<evidence type="ECO:0000256" key="2">
    <source>
        <dbReference type="SAM" id="SignalP"/>
    </source>
</evidence>
<protein>
    <submittedName>
        <fullName evidence="3">Uncharacterized protein</fullName>
    </submittedName>
</protein>
<dbReference type="EMBL" id="JBBPBN010000033">
    <property type="protein sequence ID" value="KAK9003573.1"/>
    <property type="molecule type" value="Genomic_DNA"/>
</dbReference>
<feature type="compositionally biased region" description="Basic and acidic residues" evidence="1">
    <location>
        <begin position="225"/>
        <end position="234"/>
    </location>
</feature>
<feature type="region of interest" description="Disordered" evidence="1">
    <location>
        <begin position="156"/>
        <end position="234"/>
    </location>
</feature>
<feature type="chain" id="PRO_5046971802" evidence="2">
    <location>
        <begin position="21"/>
        <end position="243"/>
    </location>
</feature>
<evidence type="ECO:0000313" key="3">
    <source>
        <dbReference type="EMBL" id="KAK9003573.1"/>
    </source>
</evidence>
<gene>
    <name evidence="3" type="ORF">V6N11_084213</name>
</gene>
<name>A0ABR2QSB5_9ROSI</name>
<feature type="compositionally biased region" description="Basic residues" evidence="1">
    <location>
        <begin position="170"/>
        <end position="181"/>
    </location>
</feature>
<proteinExistence type="predicted"/>
<evidence type="ECO:0000313" key="4">
    <source>
        <dbReference type="Proteomes" id="UP001396334"/>
    </source>
</evidence>
<accession>A0ABR2QSB5</accession>
<reference evidence="3 4" key="1">
    <citation type="journal article" date="2024" name="G3 (Bethesda)">
        <title>Genome assembly of Hibiscus sabdariffa L. provides insights into metabolisms of medicinal natural products.</title>
        <authorList>
            <person name="Kim T."/>
        </authorList>
    </citation>
    <scope>NUCLEOTIDE SEQUENCE [LARGE SCALE GENOMIC DNA]</scope>
    <source>
        <strain evidence="3">TK-2024</strain>
        <tissue evidence="3">Old leaves</tissue>
    </source>
</reference>
<evidence type="ECO:0000256" key="1">
    <source>
        <dbReference type="SAM" id="MobiDB-lite"/>
    </source>
</evidence>
<dbReference type="Proteomes" id="UP001396334">
    <property type="component" value="Unassembled WGS sequence"/>
</dbReference>